<keyword evidence="1" id="KW-0472">Membrane</keyword>
<dbReference type="AlphaFoldDB" id="A0A1C7MER3"/>
<keyword evidence="1" id="KW-0812">Transmembrane</keyword>
<evidence type="ECO:0000313" key="3">
    <source>
        <dbReference type="Proteomes" id="UP000092993"/>
    </source>
</evidence>
<dbReference type="EMBL" id="LUGG01000004">
    <property type="protein sequence ID" value="OBZ75312.1"/>
    <property type="molecule type" value="Genomic_DNA"/>
</dbReference>
<reference evidence="2 3" key="1">
    <citation type="submission" date="2016-03" db="EMBL/GenBank/DDBJ databases">
        <title>Whole genome sequencing of Grifola frondosa 9006-11.</title>
        <authorList>
            <person name="Min B."/>
            <person name="Park H."/>
            <person name="Kim J.-G."/>
            <person name="Cho H."/>
            <person name="Oh Y.-L."/>
            <person name="Kong W.-S."/>
            <person name="Choi I.-G."/>
        </authorList>
    </citation>
    <scope>NUCLEOTIDE SEQUENCE [LARGE SCALE GENOMIC DNA]</scope>
    <source>
        <strain evidence="2 3">9006-11</strain>
    </source>
</reference>
<dbReference type="OMA" id="VIRCNES"/>
<sequence>MKFEEDSVVLGFLQCLTFKGFDTFFLNIWPYILRDLYGGSMRTRSSKFLPSSTVPSEVRSILRMSTNWQDPSVVIRNYVSFGTLAQVTGGIFLWEWVTTLYFDWRLLSVGRANWRWPTLIYVISRLSLLVTVICKFITFNVKNEVNCNALARIVIAFGYFAMVLSSLLIALRMNVIAIWNWKLPITFFVIITALVNTVFLFYGLIYDRGSIWNPIAGACVMLKTDRNRLSIFVAFGTDVLMLIVMLIGIWVHRGTGSLWKLVQHRGLIWFAVAVLSYIPNVVCMLSTSFPEA</sequence>
<accession>A0A1C7MER3</accession>
<evidence type="ECO:0000256" key="1">
    <source>
        <dbReference type="SAM" id="Phobius"/>
    </source>
</evidence>
<name>A0A1C7MER3_GRIFR</name>
<gene>
    <name evidence="2" type="ORF">A0H81_04978</name>
</gene>
<proteinExistence type="predicted"/>
<dbReference type="OrthoDB" id="2802652at2759"/>
<feature type="transmembrane region" description="Helical" evidence="1">
    <location>
        <begin position="267"/>
        <end position="289"/>
    </location>
</feature>
<comment type="caution">
    <text evidence="2">The sequence shown here is derived from an EMBL/GenBank/DDBJ whole genome shotgun (WGS) entry which is preliminary data.</text>
</comment>
<feature type="transmembrane region" description="Helical" evidence="1">
    <location>
        <begin position="149"/>
        <end position="171"/>
    </location>
</feature>
<feature type="transmembrane region" description="Helical" evidence="1">
    <location>
        <begin position="114"/>
        <end position="137"/>
    </location>
</feature>
<dbReference type="Proteomes" id="UP000092993">
    <property type="component" value="Unassembled WGS sequence"/>
</dbReference>
<protein>
    <submittedName>
        <fullName evidence="2">Uncharacterized protein</fullName>
    </submittedName>
</protein>
<evidence type="ECO:0000313" key="2">
    <source>
        <dbReference type="EMBL" id="OBZ75312.1"/>
    </source>
</evidence>
<keyword evidence="1" id="KW-1133">Transmembrane helix</keyword>
<feature type="transmembrane region" description="Helical" evidence="1">
    <location>
        <begin position="231"/>
        <end position="252"/>
    </location>
</feature>
<feature type="transmembrane region" description="Helical" evidence="1">
    <location>
        <begin position="73"/>
        <end position="94"/>
    </location>
</feature>
<feature type="transmembrane region" description="Helical" evidence="1">
    <location>
        <begin position="183"/>
        <end position="205"/>
    </location>
</feature>
<organism evidence="2 3">
    <name type="scientific">Grifola frondosa</name>
    <name type="common">Maitake</name>
    <name type="synonym">Polyporus frondosus</name>
    <dbReference type="NCBI Taxonomy" id="5627"/>
    <lineage>
        <taxon>Eukaryota</taxon>
        <taxon>Fungi</taxon>
        <taxon>Dikarya</taxon>
        <taxon>Basidiomycota</taxon>
        <taxon>Agaricomycotina</taxon>
        <taxon>Agaricomycetes</taxon>
        <taxon>Polyporales</taxon>
        <taxon>Grifolaceae</taxon>
        <taxon>Grifola</taxon>
    </lineage>
</organism>
<keyword evidence="3" id="KW-1185">Reference proteome</keyword>